<dbReference type="Proteomes" id="UP001268651">
    <property type="component" value="Unassembled WGS sequence"/>
</dbReference>
<evidence type="ECO:0000313" key="2">
    <source>
        <dbReference type="Proteomes" id="UP001268651"/>
    </source>
</evidence>
<organism evidence="1 2">
    <name type="scientific">Gilvirhabdus luticola</name>
    <dbReference type="NCBI Taxonomy" id="3079858"/>
    <lineage>
        <taxon>Bacteria</taxon>
        <taxon>Pseudomonadati</taxon>
        <taxon>Bacteroidota</taxon>
        <taxon>Flavobacteriia</taxon>
        <taxon>Flavobacteriales</taxon>
        <taxon>Flavobacteriaceae</taxon>
        <taxon>Gilvirhabdus</taxon>
    </lineage>
</organism>
<keyword evidence="2" id="KW-1185">Reference proteome</keyword>
<sequence length="311" mass="34729">MNKITISLIIVLITSSVAIGQEYGCFDFTWEGDSISGRYHPKLSINVAVSLDDLPHEFTMQLDLGAVRTNLYGNSFQPYMEEYPSLKEKIDSSKTFFIQNQKNPMFVDMSLSMGDQKFDHIDIGLFKGFGAPISADSLKTKSVKHIGTIAPDIFQDKILVIDYPNNRICFADELPKEFKDLNFQDLVLEGGRVMIPFEINDRKEMLMFDTGSSMFSLLTTKNNSVLVTDGKVVDSLSVNSWGTEIPVYGSNLTADVKLGGKSLPPALVYYVDNPQFDAGFKEIGIWGITGNAYFLNSTVIIDYRSQKIAIK</sequence>
<dbReference type="RefSeq" id="WP_316661752.1">
    <property type="nucleotide sequence ID" value="NZ_JAWHTF010000002.1"/>
</dbReference>
<dbReference type="EMBL" id="JAWHTF010000002">
    <property type="protein sequence ID" value="MDU8885830.1"/>
    <property type="molecule type" value="Genomic_DNA"/>
</dbReference>
<gene>
    <name evidence="1" type="ORF">RXV94_06630</name>
</gene>
<evidence type="ECO:0008006" key="3">
    <source>
        <dbReference type="Google" id="ProtNLM"/>
    </source>
</evidence>
<name>A0ABU3U5Z8_9FLAO</name>
<accession>A0ABU3U5Z8</accession>
<proteinExistence type="predicted"/>
<evidence type="ECO:0000313" key="1">
    <source>
        <dbReference type="EMBL" id="MDU8885830.1"/>
    </source>
</evidence>
<comment type="caution">
    <text evidence="1">The sequence shown here is derived from an EMBL/GenBank/DDBJ whole genome shotgun (WGS) entry which is preliminary data.</text>
</comment>
<protein>
    <recommendedName>
        <fullName evidence="3">Aspartyl protease</fullName>
    </recommendedName>
</protein>
<reference evidence="1 2" key="1">
    <citation type="submission" date="2023-10" db="EMBL/GenBank/DDBJ databases">
        <title>Marimonas sp. nov. isolated from tidal mud flat.</title>
        <authorList>
            <person name="Jaincy N.J."/>
            <person name="Srinivasan S."/>
            <person name="Lee S.-S."/>
        </authorList>
    </citation>
    <scope>NUCLEOTIDE SEQUENCE [LARGE SCALE GENOMIC DNA]</scope>
    <source>
        <strain evidence="1 2">MJ-SS3</strain>
    </source>
</reference>